<dbReference type="EMBL" id="SELW01000203">
    <property type="protein sequence ID" value="TID30100.1"/>
    <property type="molecule type" value="Genomic_DNA"/>
</dbReference>
<keyword evidence="2" id="KW-1185">Reference proteome</keyword>
<accession>A0A4V6TTS7</accession>
<dbReference type="AlphaFoldDB" id="A0A4V6TTS7"/>
<dbReference type="Proteomes" id="UP000307173">
    <property type="component" value="Unassembled WGS sequence"/>
</dbReference>
<reference evidence="1 2" key="1">
    <citation type="journal article" date="2019" name="Front. Genet.">
        <title>Whole-Genome Sequencing of the Opportunistic Yeast Pathogen Candida inconspicua Uncovers Its Hybrid Origin.</title>
        <authorList>
            <person name="Mixao V."/>
            <person name="Hansen A.P."/>
            <person name="Saus E."/>
            <person name="Boekhout T."/>
            <person name="Lass-Florl C."/>
            <person name="Gabaldon T."/>
        </authorList>
    </citation>
    <scope>NUCLEOTIDE SEQUENCE [LARGE SCALE GENOMIC DNA]</scope>
    <source>
        <strain evidence="1 2">CBS 180</strain>
    </source>
</reference>
<protein>
    <submittedName>
        <fullName evidence="1">Uncharacterized protein</fullName>
    </submittedName>
</protein>
<comment type="caution">
    <text evidence="1">The sequence shown here is derived from an EMBL/GenBank/DDBJ whole genome shotgun (WGS) entry which is preliminary data.</text>
</comment>
<proteinExistence type="predicted"/>
<organism evidence="1 2">
    <name type="scientific">Pichia inconspicua</name>
    <dbReference type="NCBI Taxonomy" id="52247"/>
    <lineage>
        <taxon>Eukaryota</taxon>
        <taxon>Fungi</taxon>
        <taxon>Dikarya</taxon>
        <taxon>Ascomycota</taxon>
        <taxon>Saccharomycotina</taxon>
        <taxon>Pichiomycetes</taxon>
        <taxon>Pichiales</taxon>
        <taxon>Pichiaceae</taxon>
        <taxon>Pichia</taxon>
    </lineage>
</organism>
<sequence>MYFSCPENRDDIAVDRRLPGPATHSCPTTAVAVVLYCVAMLRCYAELPVLPQTPWNENSRNYGATLLYNGAKSAPVDAAKDKFTLKQLPGT</sequence>
<evidence type="ECO:0000313" key="1">
    <source>
        <dbReference type="EMBL" id="TID30100.1"/>
    </source>
</evidence>
<gene>
    <name evidence="1" type="ORF">CANINC_001324</name>
</gene>
<name>A0A4V6TTS7_9ASCO</name>
<evidence type="ECO:0000313" key="2">
    <source>
        <dbReference type="Proteomes" id="UP000307173"/>
    </source>
</evidence>